<keyword evidence="2" id="KW-1133">Transmembrane helix</keyword>
<feature type="transmembrane region" description="Helical" evidence="2">
    <location>
        <begin position="39"/>
        <end position="60"/>
    </location>
</feature>
<dbReference type="STRING" id="1356854.N007_01070"/>
<protein>
    <submittedName>
        <fullName evidence="3">Septum formation initiator family protein</fullName>
    </submittedName>
</protein>
<feature type="region of interest" description="Disordered" evidence="1">
    <location>
        <begin position="1"/>
        <end position="32"/>
    </location>
</feature>
<dbReference type="Proteomes" id="UP000829401">
    <property type="component" value="Chromosome"/>
</dbReference>
<keyword evidence="2" id="KW-0472">Membrane</keyword>
<dbReference type="InterPro" id="IPR007060">
    <property type="entry name" value="FtsL/DivIC"/>
</dbReference>
<evidence type="ECO:0000313" key="4">
    <source>
        <dbReference type="Proteomes" id="UP000829401"/>
    </source>
</evidence>
<gene>
    <name evidence="3" type="ORF">K1I37_09060</name>
</gene>
<evidence type="ECO:0000256" key="1">
    <source>
        <dbReference type="SAM" id="MobiDB-lite"/>
    </source>
</evidence>
<keyword evidence="4" id="KW-1185">Reference proteome</keyword>
<name>T0D2B6_ALIAG</name>
<keyword evidence="2" id="KW-0812">Transmembrane</keyword>
<dbReference type="Pfam" id="PF04977">
    <property type="entry name" value="DivIC"/>
    <property type="match status" value="1"/>
</dbReference>
<dbReference type="KEGG" id="aaco:K1I37_09060"/>
<dbReference type="EMBL" id="CP080467">
    <property type="protein sequence ID" value="UNO50572.1"/>
    <property type="molecule type" value="Genomic_DNA"/>
</dbReference>
<evidence type="ECO:0000313" key="3">
    <source>
        <dbReference type="EMBL" id="UNO50572.1"/>
    </source>
</evidence>
<organism evidence="3 4">
    <name type="scientific">Alicyclobacillus acidoterrestris (strain ATCC 49025 / DSM 3922 / CIP 106132 / NCIMB 13137 / GD3B)</name>
    <dbReference type="NCBI Taxonomy" id="1356854"/>
    <lineage>
        <taxon>Bacteria</taxon>
        <taxon>Bacillati</taxon>
        <taxon>Bacillota</taxon>
        <taxon>Bacilli</taxon>
        <taxon>Bacillales</taxon>
        <taxon>Alicyclobacillaceae</taxon>
        <taxon>Alicyclobacillus</taxon>
    </lineage>
</organism>
<evidence type="ECO:0000256" key="2">
    <source>
        <dbReference type="SAM" id="Phobius"/>
    </source>
</evidence>
<dbReference type="RefSeq" id="WP_021297436.1">
    <property type="nucleotide sequence ID" value="NZ_AURB01000153.1"/>
</dbReference>
<dbReference type="AlphaFoldDB" id="T0D2B6"/>
<reference evidence="4" key="1">
    <citation type="journal article" date="2022" name="G3 (Bethesda)">
        <title>Unveiling the complete genome sequence of Alicyclobacillus acidoterrestris DSM 3922T, a taint-producing strain.</title>
        <authorList>
            <person name="Leonardo I.C."/>
            <person name="Barreto Crespo M.T."/>
            <person name="Gaspar F.B."/>
        </authorList>
    </citation>
    <scope>NUCLEOTIDE SEQUENCE [LARGE SCALE GENOMIC DNA]</scope>
    <source>
        <strain evidence="4">DSM 3922</strain>
    </source>
</reference>
<sequence>MGLAQEQIGNSRIDQAVRSPQRGEQNQRQREELRRRARLLNRLSLGFCCAVCFFAVWLVAAKGASIYSMNYQNSRLQAQVAQQQADNANLSSQIAADKDPANILAKAKKLGLQKPTKTVTIPTTESGK</sequence>
<accession>A0A9E7D173</accession>
<proteinExistence type="predicted"/>
<accession>T0D2B6</accession>
<dbReference type="OrthoDB" id="2375820at2"/>